<evidence type="ECO:0000313" key="1">
    <source>
        <dbReference type="EMBL" id="KFO19717.1"/>
    </source>
</evidence>
<protein>
    <submittedName>
        <fullName evidence="1">Uncharacterized protein</fullName>
    </submittedName>
</protein>
<gene>
    <name evidence="1" type="ORF">H920_18870</name>
</gene>
<sequence length="60" mass="6208">MLRSYANPLHSSAILLLANAEDKAVSTSTGADATVHYLSTCLATAAHHVPSGYNTPPPTT</sequence>
<proteinExistence type="predicted"/>
<accession>A0A091CNY0</accession>
<reference evidence="1 2" key="1">
    <citation type="submission" date="2013-11" db="EMBL/GenBank/DDBJ databases">
        <title>The Damaraland mole rat (Fukomys damarensis) genome and evolution of African mole rats.</title>
        <authorList>
            <person name="Gladyshev V.N."/>
            <person name="Fang X."/>
        </authorList>
    </citation>
    <scope>NUCLEOTIDE SEQUENCE [LARGE SCALE GENOMIC DNA]</scope>
    <source>
        <tissue evidence="1">Liver</tissue>
    </source>
</reference>
<dbReference type="AlphaFoldDB" id="A0A091CNY0"/>
<organism evidence="1 2">
    <name type="scientific">Fukomys damarensis</name>
    <name type="common">Damaraland mole rat</name>
    <name type="synonym">Cryptomys damarensis</name>
    <dbReference type="NCBI Taxonomy" id="885580"/>
    <lineage>
        <taxon>Eukaryota</taxon>
        <taxon>Metazoa</taxon>
        <taxon>Chordata</taxon>
        <taxon>Craniata</taxon>
        <taxon>Vertebrata</taxon>
        <taxon>Euteleostomi</taxon>
        <taxon>Mammalia</taxon>
        <taxon>Eutheria</taxon>
        <taxon>Euarchontoglires</taxon>
        <taxon>Glires</taxon>
        <taxon>Rodentia</taxon>
        <taxon>Hystricomorpha</taxon>
        <taxon>Bathyergidae</taxon>
        <taxon>Fukomys</taxon>
    </lineage>
</organism>
<dbReference type="Proteomes" id="UP000028990">
    <property type="component" value="Unassembled WGS sequence"/>
</dbReference>
<name>A0A091CNY0_FUKDA</name>
<keyword evidence="2" id="KW-1185">Reference proteome</keyword>
<dbReference type="EMBL" id="KN124938">
    <property type="protein sequence ID" value="KFO19717.1"/>
    <property type="molecule type" value="Genomic_DNA"/>
</dbReference>
<evidence type="ECO:0000313" key="2">
    <source>
        <dbReference type="Proteomes" id="UP000028990"/>
    </source>
</evidence>